<dbReference type="Proteomes" id="UP000494110">
    <property type="component" value="Unassembled WGS sequence"/>
</dbReference>
<evidence type="ECO:0000313" key="2">
    <source>
        <dbReference type="Proteomes" id="UP000494110"/>
    </source>
</evidence>
<accession>A0A6P2V6V8</accession>
<dbReference type="RefSeq" id="WP_175011401.1">
    <property type="nucleotide sequence ID" value="NZ_CABVQN010000004.1"/>
</dbReference>
<reference evidence="1 2" key="1">
    <citation type="submission" date="2019-09" db="EMBL/GenBank/DDBJ databases">
        <authorList>
            <person name="Depoorter E."/>
        </authorList>
    </citation>
    <scope>NUCLEOTIDE SEQUENCE [LARGE SCALE GENOMIC DNA]</scope>
    <source>
        <strain evidence="1">R-39750</strain>
    </source>
</reference>
<dbReference type="AlphaFoldDB" id="A0A6P2V6V8"/>
<organism evidence="1 2">
    <name type="scientific">Burkholderia lata (strain ATCC 17760 / DSM 23089 / LMG 22485 / NCIMB 9086 / R18194 / 383)</name>
    <dbReference type="NCBI Taxonomy" id="482957"/>
    <lineage>
        <taxon>Bacteria</taxon>
        <taxon>Pseudomonadati</taxon>
        <taxon>Pseudomonadota</taxon>
        <taxon>Betaproteobacteria</taxon>
        <taxon>Burkholderiales</taxon>
        <taxon>Burkholderiaceae</taxon>
        <taxon>Burkholderia</taxon>
        <taxon>Burkholderia cepacia complex</taxon>
    </lineage>
</organism>
<protein>
    <submittedName>
        <fullName evidence="1">Uncharacterized protein</fullName>
    </submittedName>
</protein>
<sequence>MKLHALSSVDELKKLFPKIDHTTVADTIGRTHFLSLPWHFISVSDLRRQVDATKASVPRGQTFREWKVIRARKHPLLVALSEEDERSHKLDLYSEYVLGLEASDVKPKHLTELFRRFRNYVAKDVYARPEAASPRGTCSLLLAPLLKWRSITPKVGSEIIRILEEVIDATSSELCTDFSADLLAYQNSIFFTYLVTAQVVGISIHQVTGSRFLLVFRRATPSKWASTRSDVRGFSSL</sequence>
<proteinExistence type="predicted"/>
<gene>
    <name evidence="1" type="ORF">BLA39750_01263</name>
</gene>
<evidence type="ECO:0000313" key="1">
    <source>
        <dbReference type="EMBL" id="VWC81922.1"/>
    </source>
</evidence>
<dbReference type="EMBL" id="CABVQN010000004">
    <property type="protein sequence ID" value="VWC81922.1"/>
    <property type="molecule type" value="Genomic_DNA"/>
</dbReference>
<name>A0A6P2V6V8_BURL3</name>